<dbReference type="PANTHER" id="PTHR30290">
    <property type="entry name" value="PERIPLASMIC BINDING COMPONENT OF ABC TRANSPORTER"/>
    <property type="match status" value="1"/>
</dbReference>
<feature type="domain" description="Solute-binding protein family 5" evidence="7">
    <location>
        <begin position="198"/>
        <end position="576"/>
    </location>
</feature>
<dbReference type="InterPro" id="IPR039424">
    <property type="entry name" value="SBP_5"/>
</dbReference>
<evidence type="ECO:0000313" key="9">
    <source>
        <dbReference type="Proteomes" id="UP001062263"/>
    </source>
</evidence>
<proteinExistence type="inferred from homology"/>
<keyword evidence="9" id="KW-1185">Reference proteome</keyword>
<dbReference type="Gene3D" id="3.10.105.10">
    <property type="entry name" value="Dipeptide-binding Protein, Domain 3"/>
    <property type="match status" value="1"/>
</dbReference>
<gene>
    <name evidence="8" type="ORF">Abiwalacus_19840</name>
</gene>
<dbReference type="Proteomes" id="UP001062263">
    <property type="component" value="Chromosome"/>
</dbReference>
<keyword evidence="3" id="KW-0813">Transport</keyword>
<reference evidence="8" key="1">
    <citation type="submission" date="2022-06" db="EMBL/GenBank/DDBJ databases">
        <title>Akkermansia biwalacus sp. nov., an anaerobic mucin-degrading bacterium isolated from human intestine.</title>
        <authorList>
            <person name="Kobayashi Y."/>
            <person name="Inoue S."/>
            <person name="Kawahara T."/>
            <person name="Kohda N."/>
        </authorList>
    </citation>
    <scope>NUCLEOTIDE SEQUENCE</scope>
    <source>
        <strain evidence="8">WON2089</strain>
    </source>
</reference>
<dbReference type="PROSITE" id="PS51257">
    <property type="entry name" value="PROKAR_LIPOPROTEIN"/>
    <property type="match status" value="1"/>
</dbReference>
<dbReference type="EMBL" id="AP025943">
    <property type="protein sequence ID" value="BDL44410.1"/>
    <property type="molecule type" value="Genomic_DNA"/>
</dbReference>
<dbReference type="Gene3D" id="3.40.190.10">
    <property type="entry name" value="Periplasmic binding protein-like II"/>
    <property type="match status" value="1"/>
</dbReference>
<evidence type="ECO:0000256" key="6">
    <source>
        <dbReference type="SAM" id="SignalP"/>
    </source>
</evidence>
<dbReference type="Pfam" id="PF00496">
    <property type="entry name" value="SBP_bac_5"/>
    <property type="match status" value="1"/>
</dbReference>
<evidence type="ECO:0000256" key="3">
    <source>
        <dbReference type="ARBA" id="ARBA00022448"/>
    </source>
</evidence>
<dbReference type="SUPFAM" id="SSF53850">
    <property type="entry name" value="Periplasmic binding protein-like II"/>
    <property type="match status" value="1"/>
</dbReference>
<dbReference type="PANTHER" id="PTHR30290:SF10">
    <property type="entry name" value="PERIPLASMIC OLIGOPEPTIDE-BINDING PROTEIN-RELATED"/>
    <property type="match status" value="1"/>
</dbReference>
<evidence type="ECO:0000256" key="1">
    <source>
        <dbReference type="ARBA" id="ARBA00004196"/>
    </source>
</evidence>
<sequence length="750" mass="85943">MLKLSAILRTILASVSVSLLLTASAGCKDSSQSQGVGWQPNVPFGTLPPGFDTFPERWNRQINDRLAREEAAKQKEIRELREKFFKEEDPKIREKLQSKLISDEAALSVIHRRQSEGDYIQFKTPADIPADLKWEDGLDNPEIGDPNAKKGGVLRQWAPGSYPDTFRPNGPNSNSGFRGPLYDEIIIGLVSIHPVTGKIIPGIARKWAESPDRRTVYFELDPDARYSDGAKVKAVDLLVNMYIRTSEHSRDVFYNNFYYQNASNITIYDDSRFSVTLPSPKPLLPYYCTLFIPSPPHFYCEFGPSYVERYQWRVPPTTGAYVVKPDGIIRGRQVILQRIPDWWGKDKKFTKYMYNVDQIVYNFIGEPSKAIELFRIGELDVLNITKPELWHERMEIPEVHNGYINRSTFYTIYPRPPTGIFLNTSKPPFNDLNVRLGFQHALNIQNIIDITFRGDYQRLNSYDSGFGKFTNPYIKARPYSPEQARAFFASAGYTIPCPDGILRKPDGTRLTAAITFPNSSPTLASTLGKLKEDARKCGLEIQLDPLDSTVAFRKIMEKRAQASFMAWGFTPPHPMNEQGFHSRYAYDERGSLITYTNNITAYADKEMDKLLDDETNAATEDELQKATWKVQQKIHDEALWVPCWTTEFIRLGYWRWVKWPNSATTQFCHPVVFDPMESYLYWVDNDVKKETLEAKREGRTFEEVDAVYDQYRFLDSIDSLDNKDGADKLPSVPAIPENGVTQEEPPTTEK</sequence>
<comment type="similarity">
    <text evidence="2">Belongs to the bacterial solute-binding protein 5 family.</text>
</comment>
<name>A0ABM7ZI43_9BACT</name>
<feature type="compositionally biased region" description="Polar residues" evidence="5">
    <location>
        <begin position="739"/>
        <end position="750"/>
    </location>
</feature>
<dbReference type="CDD" id="cd08497">
    <property type="entry name" value="MbnE-like"/>
    <property type="match status" value="1"/>
</dbReference>
<dbReference type="RefSeq" id="WP_067571753.1">
    <property type="nucleotide sequence ID" value="NZ_AP025943.1"/>
</dbReference>
<comment type="subcellular location">
    <subcellularLocation>
        <location evidence="1">Cell envelope</location>
    </subcellularLocation>
</comment>
<protein>
    <submittedName>
        <fullName evidence="8">ABC transporter substrate-binding protein</fullName>
    </submittedName>
</protein>
<feature type="region of interest" description="Disordered" evidence="5">
    <location>
        <begin position="724"/>
        <end position="750"/>
    </location>
</feature>
<evidence type="ECO:0000256" key="5">
    <source>
        <dbReference type="SAM" id="MobiDB-lite"/>
    </source>
</evidence>
<evidence type="ECO:0000259" key="7">
    <source>
        <dbReference type="Pfam" id="PF00496"/>
    </source>
</evidence>
<feature type="chain" id="PRO_5046451255" evidence="6">
    <location>
        <begin position="26"/>
        <end position="750"/>
    </location>
</feature>
<evidence type="ECO:0000256" key="2">
    <source>
        <dbReference type="ARBA" id="ARBA00005695"/>
    </source>
</evidence>
<feature type="signal peptide" evidence="6">
    <location>
        <begin position="1"/>
        <end position="25"/>
    </location>
</feature>
<keyword evidence="4 6" id="KW-0732">Signal</keyword>
<accession>A0ABM7ZI43</accession>
<dbReference type="InterPro" id="IPR000914">
    <property type="entry name" value="SBP_5_dom"/>
</dbReference>
<evidence type="ECO:0000256" key="4">
    <source>
        <dbReference type="ARBA" id="ARBA00022729"/>
    </source>
</evidence>
<organism evidence="8 9">
    <name type="scientific">Akkermansia biwaensis</name>
    <dbReference type="NCBI Taxonomy" id="2946555"/>
    <lineage>
        <taxon>Bacteria</taxon>
        <taxon>Pseudomonadati</taxon>
        <taxon>Verrucomicrobiota</taxon>
        <taxon>Verrucomicrobiia</taxon>
        <taxon>Verrucomicrobiales</taxon>
        <taxon>Akkermansiaceae</taxon>
        <taxon>Akkermansia</taxon>
    </lineage>
</organism>
<evidence type="ECO:0000313" key="8">
    <source>
        <dbReference type="EMBL" id="BDL44410.1"/>
    </source>
</evidence>